<comment type="caution">
    <text evidence="3">The sequence shown here is derived from an EMBL/GenBank/DDBJ whole genome shotgun (WGS) entry which is preliminary data.</text>
</comment>
<dbReference type="Proteomes" id="UP001597460">
    <property type="component" value="Unassembled WGS sequence"/>
</dbReference>
<dbReference type="NCBIfam" id="TIGR03546">
    <property type="entry name" value="TIGR03546 family protein"/>
    <property type="match status" value="1"/>
</dbReference>
<proteinExistence type="predicted"/>
<evidence type="ECO:0000313" key="4">
    <source>
        <dbReference type="Proteomes" id="UP001597460"/>
    </source>
</evidence>
<dbReference type="InterPro" id="IPR018639">
    <property type="entry name" value="DUF2062"/>
</dbReference>
<protein>
    <submittedName>
        <fullName evidence="3">TIGR03546 family protein</fullName>
    </submittedName>
</protein>
<evidence type="ECO:0000256" key="1">
    <source>
        <dbReference type="SAM" id="Phobius"/>
    </source>
</evidence>
<organism evidence="3 4">
    <name type="scientific">Gracilimonas halophila</name>
    <dbReference type="NCBI Taxonomy" id="1834464"/>
    <lineage>
        <taxon>Bacteria</taxon>
        <taxon>Pseudomonadati</taxon>
        <taxon>Balneolota</taxon>
        <taxon>Balneolia</taxon>
        <taxon>Balneolales</taxon>
        <taxon>Balneolaceae</taxon>
        <taxon>Gracilimonas</taxon>
    </lineage>
</organism>
<feature type="transmembrane region" description="Helical" evidence="1">
    <location>
        <begin position="61"/>
        <end position="87"/>
    </location>
</feature>
<dbReference type="InterPro" id="IPR019935">
    <property type="entry name" value="CHP03546"/>
</dbReference>
<feature type="domain" description="DUF2062" evidence="2">
    <location>
        <begin position="11"/>
        <end position="143"/>
    </location>
</feature>
<gene>
    <name evidence="3" type="ORF">ACFSVN_00240</name>
</gene>
<keyword evidence="1" id="KW-0472">Membrane</keyword>
<keyword evidence="1" id="KW-1133">Transmembrane helix</keyword>
<dbReference type="RefSeq" id="WP_390296840.1">
    <property type="nucleotide sequence ID" value="NZ_JBHULI010000001.1"/>
</dbReference>
<feature type="transmembrane region" description="Helical" evidence="1">
    <location>
        <begin position="29"/>
        <end position="54"/>
    </location>
</feature>
<keyword evidence="1" id="KW-0812">Transmembrane</keyword>
<evidence type="ECO:0000259" key="2">
    <source>
        <dbReference type="Pfam" id="PF09835"/>
    </source>
</evidence>
<evidence type="ECO:0000313" key="3">
    <source>
        <dbReference type="EMBL" id="MFD2530870.1"/>
    </source>
</evidence>
<keyword evidence="4" id="KW-1185">Reference proteome</keyword>
<sequence>MFLIMKYFAKLLKALASEASPGQIAGGIILGMIIGLTPVFSLHNLFIVILILVLKVHIGMALLSFMVFSGVAYLADPIFHSFGVWLLELESMQQTWTNMYNNDWWALTKFFNTVVIGSFVTAIILCFPAFPLVKYGVVQYRRHIHAKVQKWKLVQAFKSTKFYSIYQTVSRVRG</sequence>
<dbReference type="EMBL" id="JBHULI010000001">
    <property type="protein sequence ID" value="MFD2530870.1"/>
    <property type="molecule type" value="Genomic_DNA"/>
</dbReference>
<accession>A0ABW5JEX0</accession>
<reference evidence="4" key="1">
    <citation type="journal article" date="2019" name="Int. J. Syst. Evol. Microbiol.">
        <title>The Global Catalogue of Microorganisms (GCM) 10K type strain sequencing project: providing services to taxonomists for standard genome sequencing and annotation.</title>
        <authorList>
            <consortium name="The Broad Institute Genomics Platform"/>
            <consortium name="The Broad Institute Genome Sequencing Center for Infectious Disease"/>
            <person name="Wu L."/>
            <person name="Ma J."/>
        </authorList>
    </citation>
    <scope>NUCLEOTIDE SEQUENCE [LARGE SCALE GENOMIC DNA]</scope>
    <source>
        <strain evidence="4">KCTC 52042</strain>
    </source>
</reference>
<name>A0ABW5JEX0_9BACT</name>
<dbReference type="Pfam" id="PF09835">
    <property type="entry name" value="DUF2062"/>
    <property type="match status" value="1"/>
</dbReference>
<feature type="transmembrane region" description="Helical" evidence="1">
    <location>
        <begin position="107"/>
        <end position="133"/>
    </location>
</feature>